<keyword evidence="2" id="KW-1185">Reference proteome</keyword>
<dbReference type="EMBL" id="LC507823">
    <property type="protein sequence ID" value="BBO65968.1"/>
    <property type="molecule type" value="Genomic_DNA"/>
</dbReference>
<dbReference type="InterPro" id="IPR014974">
    <property type="entry name" value="DUF1833"/>
</dbReference>
<proteinExistence type="predicted"/>
<evidence type="ECO:0000313" key="1">
    <source>
        <dbReference type="EMBL" id="BBO65968.1"/>
    </source>
</evidence>
<protein>
    <submittedName>
        <fullName evidence="1">Uncharacterized protein</fullName>
    </submittedName>
</protein>
<dbReference type="RefSeq" id="YP_010746206.1">
    <property type="nucleotide sequence ID" value="NC_073177.1"/>
</dbReference>
<dbReference type="GeneID" id="79712939"/>
<dbReference type="Proteomes" id="UP000332081">
    <property type="component" value="Segment"/>
</dbReference>
<name>A0A5K7YE94_9CAUD</name>
<organism evidence="1 2">
    <name type="scientific">Salmonella phage vB_StyS-sam</name>
    <dbReference type="NCBI Taxonomy" id="2664131"/>
    <lineage>
        <taxon>Viruses</taxon>
        <taxon>Duplodnaviria</taxon>
        <taxon>Heunggongvirae</taxon>
        <taxon>Uroviricota</taxon>
        <taxon>Caudoviricetes</taxon>
        <taxon>Sarkviridae</taxon>
        <taxon>Guernseyvirinae</taxon>
        <taxon>Jerseyvirus</taxon>
        <taxon>Jerseyvirus vsam</taxon>
    </lineage>
</organism>
<sequence>MLRRLSWRISKNLRSVPNYIPSNLGPNAMSQESVEAAYRRKLASNPDGEMDFITLEISHPLLSKRWLLVRGVNDLTATLETGEVVTFEGTPMEAKSAANNNDMDQTASFSLPDVLNILDEEMDRIPYDNKELPKFIFRRYVSTDLSYPCDGPVVYELQTLTQEKGVFTAETGTPMLNQRATGILMTPEEIPLLRGILTS</sequence>
<reference evidence="1 2" key="1">
    <citation type="submission" date="2019-11" db="EMBL/GenBank/DDBJ databases">
        <title>Analysis of Salmonella phage vB_StyS-sam.</title>
        <authorList>
            <person name="Sabzali S."/>
            <person name="Bouzari M."/>
        </authorList>
    </citation>
    <scope>NUCLEOTIDE SEQUENCE [LARGE SCALE GENOMIC DNA]</scope>
</reference>
<dbReference type="Pfam" id="PF08875">
    <property type="entry name" value="DUF1833"/>
    <property type="match status" value="1"/>
</dbReference>
<evidence type="ECO:0000313" key="2">
    <source>
        <dbReference type="Proteomes" id="UP000332081"/>
    </source>
</evidence>
<dbReference type="KEGG" id="vg:79712939"/>
<accession>A0A5K7YE94</accession>